<protein>
    <recommendedName>
        <fullName evidence="3">Sel1 repeat family protein</fullName>
    </recommendedName>
</protein>
<proteinExistence type="predicted"/>
<keyword evidence="2" id="KW-1185">Reference proteome</keyword>
<organism evidence="1 2">
    <name type="scientific">Belnapia arida</name>
    <dbReference type="NCBI Taxonomy" id="2804533"/>
    <lineage>
        <taxon>Bacteria</taxon>
        <taxon>Pseudomonadati</taxon>
        <taxon>Pseudomonadota</taxon>
        <taxon>Alphaproteobacteria</taxon>
        <taxon>Acetobacterales</taxon>
        <taxon>Roseomonadaceae</taxon>
        <taxon>Belnapia</taxon>
    </lineage>
</organism>
<reference evidence="1 2" key="1">
    <citation type="submission" date="2021-01" db="EMBL/GenBank/DDBJ databases">
        <title>Belnapia mucosa sp. nov. and Belnapia arida sp. nov., isolated from the Tabernas Desert (Almeria, Spain).</title>
        <authorList>
            <person name="Molina-Menor E."/>
            <person name="Vidal-Verdu A."/>
            <person name="Calonge A."/>
            <person name="Satari L."/>
            <person name="Pereto J."/>
            <person name="Porcar M."/>
        </authorList>
    </citation>
    <scope>NUCLEOTIDE SEQUENCE [LARGE SCALE GENOMIC DNA]</scope>
    <source>
        <strain evidence="1 2">T18</strain>
    </source>
</reference>
<comment type="caution">
    <text evidence="1">The sequence shown here is derived from an EMBL/GenBank/DDBJ whole genome shotgun (WGS) entry which is preliminary data.</text>
</comment>
<name>A0ABS1TVK3_9PROT</name>
<sequence length="98" mass="10551">MTAEELLRAAREGIALPPLSGPLQALAADARGDWDGAHAFAQDGEDAESAWVHAYLHRKEGDLANASYWYSRAGQVKPAGTLEEEWLAIARHLLAQAG</sequence>
<dbReference type="Proteomes" id="UP000660885">
    <property type="component" value="Unassembled WGS sequence"/>
</dbReference>
<dbReference type="EMBL" id="JAETWB010000001">
    <property type="protein sequence ID" value="MBL6076474.1"/>
    <property type="molecule type" value="Genomic_DNA"/>
</dbReference>
<gene>
    <name evidence="1" type="ORF">JMJ56_00570</name>
</gene>
<dbReference type="RefSeq" id="WP_202829665.1">
    <property type="nucleotide sequence ID" value="NZ_JAETWB010000001.1"/>
</dbReference>
<evidence type="ECO:0008006" key="3">
    <source>
        <dbReference type="Google" id="ProtNLM"/>
    </source>
</evidence>
<evidence type="ECO:0000313" key="2">
    <source>
        <dbReference type="Proteomes" id="UP000660885"/>
    </source>
</evidence>
<accession>A0ABS1TVK3</accession>
<evidence type="ECO:0000313" key="1">
    <source>
        <dbReference type="EMBL" id="MBL6076474.1"/>
    </source>
</evidence>